<reference evidence="1" key="1">
    <citation type="submission" date="2014-07" db="EMBL/GenBank/DDBJ databases">
        <title>Identification of a novel salt tolerance gene in wild soybean by whole-genome sequencing.</title>
        <authorList>
            <person name="Lam H.-M."/>
            <person name="Qi X."/>
            <person name="Li M.-W."/>
            <person name="Liu X."/>
            <person name="Xie M."/>
            <person name="Ni M."/>
            <person name="Xu X."/>
        </authorList>
    </citation>
    <scope>NUCLEOTIDE SEQUENCE [LARGE SCALE GENOMIC DNA]</scope>
    <source>
        <tissue evidence="1">Root</tissue>
    </source>
</reference>
<organism evidence="1">
    <name type="scientific">Glycine soja</name>
    <name type="common">Wild soybean</name>
    <dbReference type="NCBI Taxonomy" id="3848"/>
    <lineage>
        <taxon>Eukaryota</taxon>
        <taxon>Viridiplantae</taxon>
        <taxon>Streptophyta</taxon>
        <taxon>Embryophyta</taxon>
        <taxon>Tracheophyta</taxon>
        <taxon>Spermatophyta</taxon>
        <taxon>Magnoliopsida</taxon>
        <taxon>eudicotyledons</taxon>
        <taxon>Gunneridae</taxon>
        <taxon>Pentapetalae</taxon>
        <taxon>rosids</taxon>
        <taxon>fabids</taxon>
        <taxon>Fabales</taxon>
        <taxon>Fabaceae</taxon>
        <taxon>Papilionoideae</taxon>
        <taxon>50 kb inversion clade</taxon>
        <taxon>NPAAA clade</taxon>
        <taxon>indigoferoid/millettioid clade</taxon>
        <taxon>Phaseoleae</taxon>
        <taxon>Glycine</taxon>
        <taxon>Glycine subgen. Soja</taxon>
    </lineage>
</organism>
<gene>
    <name evidence="1" type="ORF">glysoja_029257</name>
</gene>
<protein>
    <submittedName>
        <fullName evidence="1">Uncharacterized protein</fullName>
    </submittedName>
</protein>
<dbReference type="AlphaFoldDB" id="A0A0B2STK4"/>
<dbReference type="EMBL" id="KN640286">
    <property type="protein sequence ID" value="KHN47839.1"/>
    <property type="molecule type" value="Genomic_DNA"/>
</dbReference>
<evidence type="ECO:0000313" key="1">
    <source>
        <dbReference type="EMBL" id="KHN47839.1"/>
    </source>
</evidence>
<name>A0A0B2STK4_GLYSO</name>
<dbReference type="Proteomes" id="UP000053555">
    <property type="component" value="Unassembled WGS sequence"/>
</dbReference>
<proteinExistence type="predicted"/>
<sequence>MGARSIGNPGKFGFEDWFETIMASGFLAIQRGSAKITGESDSKMTINFICNGVVPTHPYFPIVGKIQSFKDLN</sequence>
<accession>A0A0B2STK4</accession>